<protein>
    <recommendedName>
        <fullName evidence="5">ethanolamine kinase</fullName>
        <ecNumber evidence="5">2.7.1.82</ecNumber>
    </recommendedName>
</protein>
<keyword evidence="1" id="KW-0594">Phospholipid biosynthesis</keyword>
<sequence>MSKDLPFFDVELSLTDDVKLMTMAKEILSKLKPTWHDENIAFNFFTTGITNKVFYATHSTANDVEHDDRVIFRVFGRNTERIIDRNAEVENWLRLAEVGCAAPIFARFSNGIVCGYLDGETLTVARVREQKIVTEICRSLARIHMLEPTDRDTVKPILFQKAEEFLRNFSARFESSSKQQKFDAFFLENDISLRSDYAKLQQLINALKTRIVFCHNDLLIQNILYDSSTGKVSFIDYEYAGFNYQGFDIANHFCEYAGVQNVDYSLCPSTQEKRSWIVQYLNFFLQHPPSTEDVEEMLSNSTIFEAAAHFFWSIWALVQSQNSSIDFDYLGSGLYPRFFTDVSSMEF</sequence>
<evidence type="ECO:0000256" key="3">
    <source>
        <dbReference type="ARBA" id="ARBA00037883"/>
    </source>
</evidence>
<dbReference type="Proteomes" id="UP000036681">
    <property type="component" value="Unplaced"/>
</dbReference>
<dbReference type="GO" id="GO:0004305">
    <property type="term" value="F:ethanolamine kinase activity"/>
    <property type="evidence" value="ECO:0007669"/>
    <property type="project" value="UniProtKB-EC"/>
</dbReference>
<keyword evidence="1" id="KW-0444">Lipid biosynthesis</keyword>
<organism evidence="6 7">
    <name type="scientific">Ascaris lumbricoides</name>
    <name type="common">Giant roundworm</name>
    <dbReference type="NCBI Taxonomy" id="6252"/>
    <lineage>
        <taxon>Eukaryota</taxon>
        <taxon>Metazoa</taxon>
        <taxon>Ecdysozoa</taxon>
        <taxon>Nematoda</taxon>
        <taxon>Chromadorea</taxon>
        <taxon>Rhabditida</taxon>
        <taxon>Spirurina</taxon>
        <taxon>Ascaridomorpha</taxon>
        <taxon>Ascaridoidea</taxon>
        <taxon>Ascarididae</taxon>
        <taxon>Ascaris</taxon>
    </lineage>
</organism>
<dbReference type="Gene3D" id="3.30.200.20">
    <property type="entry name" value="Phosphorylase Kinase, domain 1"/>
    <property type="match status" value="1"/>
</dbReference>
<comment type="pathway">
    <text evidence="3">Phospholipid metabolism; phosphatidylethanolamine biosynthesis; phosphatidylethanolamine from ethanolamine: step 1/3.</text>
</comment>
<keyword evidence="1" id="KW-0443">Lipid metabolism</keyword>
<dbReference type="CDD" id="cd05157">
    <property type="entry name" value="ETNK_euk"/>
    <property type="match status" value="1"/>
</dbReference>
<dbReference type="Pfam" id="PF01633">
    <property type="entry name" value="Choline_kinase"/>
    <property type="match status" value="1"/>
</dbReference>
<dbReference type="PANTHER" id="PTHR22603">
    <property type="entry name" value="CHOLINE/ETHANOALAMINE KINASE"/>
    <property type="match status" value="1"/>
</dbReference>
<dbReference type="SUPFAM" id="SSF56112">
    <property type="entry name" value="Protein kinase-like (PK-like)"/>
    <property type="match status" value="1"/>
</dbReference>
<evidence type="ECO:0000256" key="5">
    <source>
        <dbReference type="ARBA" id="ARBA00038874"/>
    </source>
</evidence>
<evidence type="ECO:0000313" key="6">
    <source>
        <dbReference type="Proteomes" id="UP000036681"/>
    </source>
</evidence>
<evidence type="ECO:0000256" key="4">
    <source>
        <dbReference type="ARBA" id="ARBA00038211"/>
    </source>
</evidence>
<accession>A0A9J2P7R7</accession>
<dbReference type="EC" id="2.7.1.82" evidence="5"/>
<reference evidence="7" key="1">
    <citation type="submission" date="2023-03" db="UniProtKB">
        <authorList>
            <consortium name="WormBaseParasite"/>
        </authorList>
    </citation>
    <scope>IDENTIFICATION</scope>
</reference>
<dbReference type="WBParaSite" id="ALUE_0000542801-mRNA-1">
    <property type="protein sequence ID" value="ALUE_0000542801-mRNA-1"/>
    <property type="gene ID" value="ALUE_0000542801"/>
</dbReference>
<dbReference type="GO" id="GO:0005737">
    <property type="term" value="C:cytoplasm"/>
    <property type="evidence" value="ECO:0007669"/>
    <property type="project" value="TreeGrafter"/>
</dbReference>
<dbReference type="Gene3D" id="3.90.1200.10">
    <property type="match status" value="1"/>
</dbReference>
<evidence type="ECO:0000256" key="2">
    <source>
        <dbReference type="ARBA" id="ARBA00023264"/>
    </source>
</evidence>
<evidence type="ECO:0000313" key="7">
    <source>
        <dbReference type="WBParaSite" id="ALUE_0000542801-mRNA-1"/>
    </source>
</evidence>
<evidence type="ECO:0000256" key="1">
    <source>
        <dbReference type="ARBA" id="ARBA00023209"/>
    </source>
</evidence>
<keyword evidence="2" id="KW-1208">Phospholipid metabolism</keyword>
<dbReference type="PANTHER" id="PTHR22603:SF66">
    <property type="entry name" value="ETHANOLAMINE KINASE"/>
    <property type="match status" value="1"/>
</dbReference>
<proteinExistence type="inferred from homology"/>
<dbReference type="AlphaFoldDB" id="A0A9J2P7R7"/>
<keyword evidence="6" id="KW-1185">Reference proteome</keyword>
<comment type="similarity">
    <text evidence="4">Belongs to the choline/ethanolamine kinase family.</text>
</comment>
<name>A0A9J2P7R7_ASCLU</name>
<dbReference type="InterPro" id="IPR011009">
    <property type="entry name" value="Kinase-like_dom_sf"/>
</dbReference>
<dbReference type="GO" id="GO:0006646">
    <property type="term" value="P:phosphatidylethanolamine biosynthetic process"/>
    <property type="evidence" value="ECO:0007669"/>
    <property type="project" value="TreeGrafter"/>
</dbReference>